<proteinExistence type="predicted"/>
<dbReference type="InParanoid" id="A0A1J7ITX8"/>
<protein>
    <recommendedName>
        <fullName evidence="3">F-box domain-containing protein</fullName>
    </recommendedName>
</protein>
<evidence type="ECO:0008006" key="3">
    <source>
        <dbReference type="Google" id="ProtNLM"/>
    </source>
</evidence>
<dbReference type="EMBL" id="KV875096">
    <property type="protein sequence ID" value="OIW31151.1"/>
    <property type="molecule type" value="Genomic_DNA"/>
</dbReference>
<evidence type="ECO:0000313" key="2">
    <source>
        <dbReference type="Proteomes" id="UP000182658"/>
    </source>
</evidence>
<gene>
    <name evidence="1" type="ORF">CONLIGDRAFT_631053</name>
</gene>
<accession>A0A1J7ITX8</accession>
<dbReference type="AlphaFoldDB" id="A0A1J7ITX8"/>
<dbReference type="OrthoDB" id="3728558at2759"/>
<dbReference type="Proteomes" id="UP000182658">
    <property type="component" value="Unassembled WGS sequence"/>
</dbReference>
<reference evidence="1 2" key="1">
    <citation type="submission" date="2016-10" db="EMBL/GenBank/DDBJ databases">
        <title>Draft genome sequence of Coniochaeta ligniaria NRRL30616, a lignocellulolytic fungus for bioabatement of inhibitors in plant biomass hydrolysates.</title>
        <authorList>
            <consortium name="DOE Joint Genome Institute"/>
            <person name="Jimenez D.J."/>
            <person name="Hector R.E."/>
            <person name="Riley R."/>
            <person name="Sun H."/>
            <person name="Grigoriev I.V."/>
            <person name="Van Elsas J.D."/>
            <person name="Nichols N.N."/>
        </authorList>
    </citation>
    <scope>NUCLEOTIDE SEQUENCE [LARGE SCALE GENOMIC DNA]</scope>
    <source>
        <strain evidence="1 2">NRRL 30616</strain>
    </source>
</reference>
<keyword evidence="2" id="KW-1185">Reference proteome</keyword>
<sequence>MSPLRWKVLPLELRRMILEKVGGHKSFALYAAVSHEWQLFFEEITFHRLVLSSDDL</sequence>
<feature type="non-terminal residue" evidence="1">
    <location>
        <position position="56"/>
    </location>
</feature>
<evidence type="ECO:0000313" key="1">
    <source>
        <dbReference type="EMBL" id="OIW31151.1"/>
    </source>
</evidence>
<organism evidence="1 2">
    <name type="scientific">Coniochaeta ligniaria NRRL 30616</name>
    <dbReference type="NCBI Taxonomy" id="1408157"/>
    <lineage>
        <taxon>Eukaryota</taxon>
        <taxon>Fungi</taxon>
        <taxon>Dikarya</taxon>
        <taxon>Ascomycota</taxon>
        <taxon>Pezizomycotina</taxon>
        <taxon>Sordariomycetes</taxon>
        <taxon>Sordariomycetidae</taxon>
        <taxon>Coniochaetales</taxon>
        <taxon>Coniochaetaceae</taxon>
        <taxon>Coniochaeta</taxon>
    </lineage>
</organism>
<name>A0A1J7ITX8_9PEZI</name>